<dbReference type="Gene3D" id="3.30.750.24">
    <property type="entry name" value="STAS domain"/>
    <property type="match status" value="1"/>
</dbReference>
<dbReference type="Pfam" id="PF01740">
    <property type="entry name" value="STAS"/>
    <property type="match status" value="1"/>
</dbReference>
<dbReference type="STRING" id="995062.SAMN04489718_1145"/>
<dbReference type="InterPro" id="IPR003658">
    <property type="entry name" value="Anti-sigma_ant"/>
</dbReference>
<sequence length="160" mass="17185">MIISRTGSKAVVTNNAAAAPPQPTIPTRRNWEGELAHGAHRLDPALRMSIQRPAPGLAVIGMDGEIDLSTAPRITELIRQRLTAAVLHALVIDLSKVSFIDTTGAELLIRAQRRAEQRGIELHVVPGAGCVKRILDLTGIDAGLNCHDSVEAALAHHRRP</sequence>
<organism evidence="4 5">
    <name type="scientific">Actinopolyspora saharensis</name>
    <dbReference type="NCBI Taxonomy" id="995062"/>
    <lineage>
        <taxon>Bacteria</taxon>
        <taxon>Bacillati</taxon>
        <taxon>Actinomycetota</taxon>
        <taxon>Actinomycetes</taxon>
        <taxon>Actinopolysporales</taxon>
        <taxon>Actinopolysporaceae</taxon>
        <taxon>Actinopolyspora</taxon>
    </lineage>
</organism>
<feature type="domain" description="STAS" evidence="3">
    <location>
        <begin position="55"/>
        <end position="157"/>
    </location>
</feature>
<comment type="similarity">
    <text evidence="1 2">Belongs to the anti-sigma-factor antagonist family.</text>
</comment>
<reference evidence="5" key="1">
    <citation type="submission" date="2016-10" db="EMBL/GenBank/DDBJ databases">
        <authorList>
            <person name="Varghese N."/>
            <person name="Submissions S."/>
        </authorList>
    </citation>
    <scope>NUCLEOTIDE SEQUENCE [LARGE SCALE GENOMIC DNA]</scope>
    <source>
        <strain evidence="5">DSM 45459</strain>
    </source>
</reference>
<accession>A0A1H0ZNE0</accession>
<dbReference type="Proteomes" id="UP000199301">
    <property type="component" value="Unassembled WGS sequence"/>
</dbReference>
<keyword evidence="5" id="KW-1185">Reference proteome</keyword>
<gene>
    <name evidence="4" type="ORF">SAMN04489718_1145</name>
</gene>
<evidence type="ECO:0000313" key="5">
    <source>
        <dbReference type="Proteomes" id="UP000199301"/>
    </source>
</evidence>
<dbReference type="InterPro" id="IPR036513">
    <property type="entry name" value="STAS_dom_sf"/>
</dbReference>
<dbReference type="CDD" id="cd07043">
    <property type="entry name" value="STAS_anti-anti-sigma_factors"/>
    <property type="match status" value="1"/>
</dbReference>
<dbReference type="PROSITE" id="PS50801">
    <property type="entry name" value="STAS"/>
    <property type="match status" value="1"/>
</dbReference>
<dbReference type="GO" id="GO:0043856">
    <property type="term" value="F:anti-sigma factor antagonist activity"/>
    <property type="evidence" value="ECO:0007669"/>
    <property type="project" value="InterPro"/>
</dbReference>
<proteinExistence type="inferred from homology"/>
<evidence type="ECO:0000256" key="2">
    <source>
        <dbReference type="RuleBase" id="RU003749"/>
    </source>
</evidence>
<evidence type="ECO:0000259" key="3">
    <source>
        <dbReference type="PROSITE" id="PS50801"/>
    </source>
</evidence>
<dbReference type="NCBIfam" id="TIGR00377">
    <property type="entry name" value="ant_ant_sig"/>
    <property type="match status" value="1"/>
</dbReference>
<dbReference type="InterPro" id="IPR002645">
    <property type="entry name" value="STAS_dom"/>
</dbReference>
<dbReference type="PANTHER" id="PTHR33495">
    <property type="entry name" value="ANTI-SIGMA FACTOR ANTAGONIST TM_1081-RELATED-RELATED"/>
    <property type="match status" value="1"/>
</dbReference>
<dbReference type="RefSeq" id="WP_245695628.1">
    <property type="nucleotide sequence ID" value="NZ_FNKO01000001.1"/>
</dbReference>
<dbReference type="PANTHER" id="PTHR33495:SF2">
    <property type="entry name" value="ANTI-SIGMA FACTOR ANTAGONIST TM_1081-RELATED"/>
    <property type="match status" value="1"/>
</dbReference>
<dbReference type="AlphaFoldDB" id="A0A1H0ZNE0"/>
<dbReference type="SUPFAM" id="SSF52091">
    <property type="entry name" value="SpoIIaa-like"/>
    <property type="match status" value="1"/>
</dbReference>
<evidence type="ECO:0000313" key="4">
    <source>
        <dbReference type="EMBL" id="SDQ28864.1"/>
    </source>
</evidence>
<protein>
    <recommendedName>
        <fullName evidence="2">Anti-sigma factor antagonist</fullName>
    </recommendedName>
</protein>
<evidence type="ECO:0000256" key="1">
    <source>
        <dbReference type="ARBA" id="ARBA00009013"/>
    </source>
</evidence>
<dbReference type="EMBL" id="FNKO01000001">
    <property type="protein sequence ID" value="SDQ28864.1"/>
    <property type="molecule type" value="Genomic_DNA"/>
</dbReference>
<name>A0A1H0ZNE0_9ACTN</name>